<reference evidence="6 7" key="1">
    <citation type="submission" date="2019-02" db="EMBL/GenBank/DDBJ databases">
        <title>Deep-cultivation of Planctomycetes and their phenomic and genomic characterization uncovers novel biology.</title>
        <authorList>
            <person name="Wiegand S."/>
            <person name="Jogler M."/>
            <person name="Boedeker C."/>
            <person name="Pinto D."/>
            <person name="Vollmers J."/>
            <person name="Rivas-Marin E."/>
            <person name="Kohn T."/>
            <person name="Peeters S.H."/>
            <person name="Heuer A."/>
            <person name="Rast P."/>
            <person name="Oberbeckmann S."/>
            <person name="Bunk B."/>
            <person name="Jeske O."/>
            <person name="Meyerdierks A."/>
            <person name="Storesund J.E."/>
            <person name="Kallscheuer N."/>
            <person name="Luecker S."/>
            <person name="Lage O.M."/>
            <person name="Pohl T."/>
            <person name="Merkel B.J."/>
            <person name="Hornburger P."/>
            <person name="Mueller R.-W."/>
            <person name="Bruemmer F."/>
            <person name="Labrenz M."/>
            <person name="Spormann A.M."/>
            <person name="Op den Camp H."/>
            <person name="Overmann J."/>
            <person name="Amann R."/>
            <person name="Jetten M.S.M."/>
            <person name="Mascher T."/>
            <person name="Medema M.H."/>
            <person name="Devos D.P."/>
            <person name="Kaster A.-K."/>
            <person name="Ovreas L."/>
            <person name="Rohde M."/>
            <person name="Galperin M.Y."/>
            <person name="Jogler C."/>
        </authorList>
    </citation>
    <scope>NUCLEOTIDE SEQUENCE [LARGE SCALE GENOMIC DNA]</scope>
    <source>
        <strain evidence="6 7">K23_9</strain>
    </source>
</reference>
<keyword evidence="2" id="KW-0731">Sigma factor</keyword>
<evidence type="ECO:0000256" key="1">
    <source>
        <dbReference type="ARBA" id="ARBA00023015"/>
    </source>
</evidence>
<dbReference type="NCBIfam" id="TIGR02984">
    <property type="entry name" value="Sig-70_plancto1"/>
    <property type="match status" value="1"/>
</dbReference>
<keyword evidence="1" id="KW-0805">Transcription regulation</keyword>
<dbReference type="InterPro" id="IPR014326">
    <property type="entry name" value="RNA_pol_sigma-70_Plancto"/>
</dbReference>
<protein>
    <submittedName>
        <fullName evidence="6">ECF RNA polymerase sigma-E factor</fullName>
    </submittedName>
</protein>
<keyword evidence="4" id="KW-0804">Transcription</keyword>
<dbReference type="SUPFAM" id="SSF88659">
    <property type="entry name" value="Sigma3 and sigma4 domains of RNA polymerase sigma factors"/>
    <property type="match status" value="1"/>
</dbReference>
<organism evidence="6 7">
    <name type="scientific">Stieleria marina</name>
    <dbReference type="NCBI Taxonomy" id="1930275"/>
    <lineage>
        <taxon>Bacteria</taxon>
        <taxon>Pseudomonadati</taxon>
        <taxon>Planctomycetota</taxon>
        <taxon>Planctomycetia</taxon>
        <taxon>Pirellulales</taxon>
        <taxon>Pirellulaceae</taxon>
        <taxon>Stieleria</taxon>
    </lineage>
</organism>
<name>A0A517NQT4_9BACT</name>
<dbReference type="SUPFAM" id="SSF88946">
    <property type="entry name" value="Sigma2 domain of RNA polymerase sigma factors"/>
    <property type="match status" value="1"/>
</dbReference>
<dbReference type="InterPro" id="IPR013249">
    <property type="entry name" value="RNA_pol_sigma70_r4_t2"/>
</dbReference>
<dbReference type="NCBIfam" id="TIGR02937">
    <property type="entry name" value="sigma70-ECF"/>
    <property type="match status" value="1"/>
</dbReference>
<dbReference type="InterPro" id="IPR014284">
    <property type="entry name" value="RNA_pol_sigma-70_dom"/>
</dbReference>
<evidence type="ECO:0000256" key="4">
    <source>
        <dbReference type="ARBA" id="ARBA00023163"/>
    </source>
</evidence>
<dbReference type="InterPro" id="IPR013325">
    <property type="entry name" value="RNA_pol_sigma_r2"/>
</dbReference>
<keyword evidence="7" id="KW-1185">Reference proteome</keyword>
<evidence type="ECO:0000313" key="7">
    <source>
        <dbReference type="Proteomes" id="UP000319817"/>
    </source>
</evidence>
<dbReference type="InterPro" id="IPR036388">
    <property type="entry name" value="WH-like_DNA-bd_sf"/>
</dbReference>
<dbReference type="GO" id="GO:0016987">
    <property type="term" value="F:sigma factor activity"/>
    <property type="evidence" value="ECO:0007669"/>
    <property type="project" value="UniProtKB-KW"/>
</dbReference>
<dbReference type="PANTHER" id="PTHR30385">
    <property type="entry name" value="SIGMA FACTOR F FLAGELLAR"/>
    <property type="match status" value="1"/>
</dbReference>
<dbReference type="Proteomes" id="UP000319817">
    <property type="component" value="Chromosome"/>
</dbReference>
<proteinExistence type="predicted"/>
<evidence type="ECO:0000256" key="3">
    <source>
        <dbReference type="ARBA" id="ARBA00023125"/>
    </source>
</evidence>
<dbReference type="AlphaFoldDB" id="A0A517NQT4"/>
<accession>A0A517NQT4</accession>
<keyword evidence="3" id="KW-0238">DNA-binding</keyword>
<evidence type="ECO:0000259" key="5">
    <source>
        <dbReference type="Pfam" id="PF08281"/>
    </source>
</evidence>
<dbReference type="PANTHER" id="PTHR30385:SF8">
    <property type="entry name" value="RNA POLYMERASE SIGMA-E FACTOR"/>
    <property type="match status" value="1"/>
</dbReference>
<sequence>MVTSSSGSVPDNSNRFYHDNSQLFCDLLSRARSGDLDALGKLLQWYVNYLSILASSQMDRRLRGRMNSSDVVQEAMLAAHRDFGDFRGGSQGELLGWLRQILIHTLHRMFARHFAAEKRDVRRELSLDEFSMGVEESACNLAAILPATCESPSGPMQAREDAVSLANQLECLSAPYRDVIVFRVLQGLSFDEIGLQMQRSSGAVRMLWLRALESFRKQCEVTDEN</sequence>
<evidence type="ECO:0000313" key="6">
    <source>
        <dbReference type="EMBL" id="QDT09482.1"/>
    </source>
</evidence>
<feature type="domain" description="RNA polymerase sigma factor 70 region 4 type 2" evidence="5">
    <location>
        <begin position="165"/>
        <end position="213"/>
    </location>
</feature>
<dbReference type="Gene3D" id="1.10.1740.10">
    <property type="match status" value="1"/>
</dbReference>
<dbReference type="Gene3D" id="1.10.10.10">
    <property type="entry name" value="Winged helix-like DNA-binding domain superfamily/Winged helix DNA-binding domain"/>
    <property type="match status" value="1"/>
</dbReference>
<dbReference type="InterPro" id="IPR013324">
    <property type="entry name" value="RNA_pol_sigma_r3/r4-like"/>
</dbReference>
<dbReference type="GO" id="GO:0003677">
    <property type="term" value="F:DNA binding"/>
    <property type="evidence" value="ECO:0007669"/>
    <property type="project" value="UniProtKB-KW"/>
</dbReference>
<dbReference type="Pfam" id="PF08281">
    <property type="entry name" value="Sigma70_r4_2"/>
    <property type="match status" value="1"/>
</dbReference>
<gene>
    <name evidence="6" type="primary">rpoE_2</name>
    <name evidence="6" type="ORF">K239x_14280</name>
</gene>
<dbReference type="OrthoDB" id="265297at2"/>
<evidence type="ECO:0000256" key="2">
    <source>
        <dbReference type="ARBA" id="ARBA00023082"/>
    </source>
</evidence>
<dbReference type="EMBL" id="CP036526">
    <property type="protein sequence ID" value="QDT09482.1"/>
    <property type="molecule type" value="Genomic_DNA"/>
</dbReference>
<dbReference type="RefSeq" id="WP_145417038.1">
    <property type="nucleotide sequence ID" value="NZ_CP036526.1"/>
</dbReference>
<dbReference type="GO" id="GO:0006352">
    <property type="term" value="P:DNA-templated transcription initiation"/>
    <property type="evidence" value="ECO:0007669"/>
    <property type="project" value="InterPro"/>
</dbReference>